<keyword evidence="5 7" id="KW-0460">Magnesium</keyword>
<reference evidence="12" key="1">
    <citation type="journal article" date="2012" name="Environ. Microbiol.">
        <title>The genome of the ammonia-oxidizing Candidatus Nitrososphaera gargensis: insights into metabolic versatility and environmental adaptations.</title>
        <authorList>
            <person name="Spang A."/>
            <person name="Poehlein A."/>
            <person name="Offre P."/>
            <person name="Zumbragel S."/>
            <person name="Haider S."/>
            <person name="Rychlik N."/>
            <person name="Nowka B."/>
            <person name="Schmeisser C."/>
            <person name="Lebedeva E.V."/>
            <person name="Rattei T."/>
            <person name="Bohm C."/>
            <person name="Schmid M."/>
            <person name="Galushko A."/>
            <person name="Hatzenpichler R."/>
            <person name="Weinmaier T."/>
            <person name="Daniel R."/>
            <person name="Schleper C."/>
            <person name="Spieck E."/>
            <person name="Streit W."/>
            <person name="Wagner M."/>
        </authorList>
    </citation>
    <scope>NUCLEOTIDE SEQUENCE [LARGE SCALE GENOMIC DNA]</scope>
    <source>
        <strain evidence="12">Enrichment culture Ga9.2</strain>
    </source>
</reference>
<dbReference type="AlphaFoldDB" id="K0ILX0"/>
<dbReference type="SUPFAM" id="SSF55957">
    <property type="entry name" value="Phosphoglucomutase, C-terminal domain"/>
    <property type="match status" value="1"/>
</dbReference>
<keyword evidence="13" id="KW-1185">Reference proteome</keyword>
<dbReference type="PANTHER" id="PTHR43771">
    <property type="entry name" value="PHOSPHOMANNOMUTASE"/>
    <property type="match status" value="1"/>
</dbReference>
<evidence type="ECO:0000259" key="10">
    <source>
        <dbReference type="Pfam" id="PF02879"/>
    </source>
</evidence>
<dbReference type="InterPro" id="IPR016055">
    <property type="entry name" value="A-D-PHexomutase_a/b/a-I/II/III"/>
</dbReference>
<dbReference type="RefSeq" id="WP_015020286.1">
    <property type="nucleotide sequence ID" value="NC_018719.1"/>
</dbReference>
<dbReference type="Pfam" id="PF02879">
    <property type="entry name" value="PGM_PMM_II"/>
    <property type="match status" value="1"/>
</dbReference>
<dbReference type="NCBIfam" id="TIGR03990">
    <property type="entry name" value="Arch_GlmM"/>
    <property type="match status" value="1"/>
</dbReference>
<dbReference type="GeneID" id="13794851"/>
<evidence type="ECO:0000259" key="11">
    <source>
        <dbReference type="Pfam" id="PF02880"/>
    </source>
</evidence>
<feature type="domain" description="Alpha-D-phosphohexomutase alpha/beta/alpha" evidence="10">
    <location>
        <begin position="155"/>
        <end position="255"/>
    </location>
</feature>
<dbReference type="GO" id="GO:0008966">
    <property type="term" value="F:phosphoglucosamine mutase activity"/>
    <property type="evidence" value="ECO:0007669"/>
    <property type="project" value="UniProtKB-EC"/>
</dbReference>
<dbReference type="CDD" id="cd03087">
    <property type="entry name" value="PGM_like1"/>
    <property type="match status" value="1"/>
</dbReference>
<comment type="similarity">
    <text evidence="2 7">Belongs to the phosphohexose mutase family.</text>
</comment>
<gene>
    <name evidence="12" type="primary">glmM</name>
    <name evidence="12" type="ordered locus">Ngar_c28320</name>
</gene>
<accession>K0ILX0</accession>
<organism evidence="12 13">
    <name type="scientific">Nitrososphaera gargensis (strain Ga9.2)</name>
    <dbReference type="NCBI Taxonomy" id="1237085"/>
    <lineage>
        <taxon>Archaea</taxon>
        <taxon>Nitrososphaerota</taxon>
        <taxon>Nitrososphaeria</taxon>
        <taxon>Nitrososphaerales</taxon>
        <taxon>Nitrososphaeraceae</taxon>
        <taxon>Nitrososphaera</taxon>
    </lineage>
</organism>
<evidence type="ECO:0000256" key="5">
    <source>
        <dbReference type="ARBA" id="ARBA00022842"/>
    </source>
</evidence>
<keyword evidence="6 12" id="KW-0413">Isomerase</keyword>
<feature type="domain" description="Alpha-D-phosphohexomutase alpha/beta/alpha" evidence="9">
    <location>
        <begin position="8"/>
        <end position="137"/>
    </location>
</feature>
<dbReference type="SUPFAM" id="SSF53738">
    <property type="entry name" value="Phosphoglucomutase, first 3 domains"/>
    <property type="match status" value="3"/>
</dbReference>
<evidence type="ECO:0000256" key="6">
    <source>
        <dbReference type="ARBA" id="ARBA00023235"/>
    </source>
</evidence>
<evidence type="ECO:0000256" key="3">
    <source>
        <dbReference type="ARBA" id="ARBA00022553"/>
    </source>
</evidence>
<dbReference type="Pfam" id="PF02878">
    <property type="entry name" value="PGM_PMM_I"/>
    <property type="match status" value="1"/>
</dbReference>
<dbReference type="InterPro" id="IPR005841">
    <property type="entry name" value="Alpha-D-phosphohexomutase_SF"/>
</dbReference>
<evidence type="ECO:0000259" key="8">
    <source>
        <dbReference type="Pfam" id="PF00408"/>
    </source>
</evidence>
<keyword evidence="4 7" id="KW-0479">Metal-binding</keyword>
<dbReference type="InParanoid" id="K0ILX0"/>
<feature type="domain" description="Alpha-D-phosphohexomutase C-terminal" evidence="8">
    <location>
        <begin position="413"/>
        <end position="446"/>
    </location>
</feature>
<evidence type="ECO:0000313" key="13">
    <source>
        <dbReference type="Proteomes" id="UP000008037"/>
    </source>
</evidence>
<dbReference type="InterPro" id="IPR036900">
    <property type="entry name" value="A-D-PHexomutase_C_sf"/>
</dbReference>
<dbReference type="InterPro" id="IPR005846">
    <property type="entry name" value="A-D-PHexomutase_a/b/a-III"/>
</dbReference>
<evidence type="ECO:0000313" key="12">
    <source>
        <dbReference type="EMBL" id="AFU59752.1"/>
    </source>
</evidence>
<dbReference type="GO" id="GO:0000287">
    <property type="term" value="F:magnesium ion binding"/>
    <property type="evidence" value="ECO:0007669"/>
    <property type="project" value="InterPro"/>
</dbReference>
<evidence type="ECO:0000256" key="7">
    <source>
        <dbReference type="RuleBase" id="RU004326"/>
    </source>
</evidence>
<feature type="domain" description="Alpha-D-phosphohexomutase alpha/beta/alpha" evidence="11">
    <location>
        <begin position="260"/>
        <end position="372"/>
    </location>
</feature>
<dbReference type="HOGENOM" id="CLU_016950_7_1_2"/>
<dbReference type="GO" id="GO:0005975">
    <property type="term" value="P:carbohydrate metabolic process"/>
    <property type="evidence" value="ECO:0007669"/>
    <property type="project" value="InterPro"/>
</dbReference>
<dbReference type="Pfam" id="PF00408">
    <property type="entry name" value="PGM_PMM_IV"/>
    <property type="match status" value="1"/>
</dbReference>
<dbReference type="EMBL" id="CP002408">
    <property type="protein sequence ID" value="AFU59752.1"/>
    <property type="molecule type" value="Genomic_DNA"/>
</dbReference>
<keyword evidence="3" id="KW-0597">Phosphoprotein</keyword>
<dbReference type="InterPro" id="IPR005843">
    <property type="entry name" value="A-D-PHexomutase_C"/>
</dbReference>
<dbReference type="Gene3D" id="3.40.120.10">
    <property type="entry name" value="Alpha-D-Glucose-1,6-Bisphosphate, subunit A, domain 3"/>
    <property type="match status" value="3"/>
</dbReference>
<dbReference type="PATRIC" id="fig|1237085.11.peg.2797"/>
<comment type="cofactor">
    <cofactor evidence="1">
        <name>Mg(2+)</name>
        <dbReference type="ChEBI" id="CHEBI:18420"/>
    </cofactor>
</comment>
<sequence>MQAAARQRLFGTNGVRGVYGQELTHDLVIDLCYALGTYFGRGPIVVGHDGRKSSPVLSRLVRATLNSAGLDTANAGLVPTPCLQYAAKRLGYRGGIMITASHNPPQYNGIKPTASDGVEISREDELRVEDIYYSKKFAKIDGTGRDSIDDSVISKYIDAVLLLVDADKIRQKKLTVAMDTGNGAQAAVAPLVAKKLGCKVIVINGNIDGEFPARGSEPTPDNLGVLAETVRSARADFGVAYDGDGDRSIFCDDTGAIYMGDKTGALFIRHLLAGRHKGSEVVCPINTSMILEKVAEQAGSKVVYTKVGSVEVSREMVRRRSPLGLEENGGFMYGALNEVRDGVMATALALDMLAASAVDMSFSQHIAQLPQTFQYKSKFACPSREVVDKVIQACKDHGSPKKVETLDGAKIWIDEETWVMVRPSGTEPLIRMYAESTDKSLLDSKVDEYCRLVQSKM</sequence>
<evidence type="ECO:0000256" key="2">
    <source>
        <dbReference type="ARBA" id="ARBA00010231"/>
    </source>
</evidence>
<dbReference type="InterPro" id="IPR024086">
    <property type="entry name" value="GlmM_arc-type"/>
</dbReference>
<dbReference type="KEGG" id="nga:Ngar_c28320"/>
<dbReference type="Gene3D" id="3.30.310.50">
    <property type="entry name" value="Alpha-D-phosphohexomutase, C-terminal domain"/>
    <property type="match status" value="1"/>
</dbReference>
<dbReference type="STRING" id="1237085.Ngar_c28320"/>
<name>K0ILX0_NITGG</name>
<dbReference type="PROSITE" id="PS00710">
    <property type="entry name" value="PGM_PMM"/>
    <property type="match status" value="1"/>
</dbReference>
<dbReference type="Pfam" id="PF02880">
    <property type="entry name" value="PGM_PMM_III"/>
    <property type="match status" value="1"/>
</dbReference>
<dbReference type="EC" id="5.4.2.10" evidence="12"/>
<protein>
    <submittedName>
        <fullName evidence="12">Phosphoglucosamine mutase</fullName>
        <ecNumber evidence="12">5.4.2.10</ecNumber>
    </submittedName>
</protein>
<dbReference type="FunFam" id="3.40.120.10:FF:000001">
    <property type="entry name" value="Phosphoglucosamine mutase"/>
    <property type="match status" value="1"/>
</dbReference>
<dbReference type="PRINTS" id="PR00509">
    <property type="entry name" value="PGMPMM"/>
</dbReference>
<dbReference type="Proteomes" id="UP000008037">
    <property type="component" value="Chromosome"/>
</dbReference>
<proteinExistence type="inferred from homology"/>
<dbReference type="InterPro" id="IPR016066">
    <property type="entry name" value="A-D-PHexomutase_CS"/>
</dbReference>
<dbReference type="InterPro" id="IPR005844">
    <property type="entry name" value="A-D-PHexomutase_a/b/a-I"/>
</dbReference>
<dbReference type="OrthoDB" id="10363at2157"/>
<dbReference type="PANTHER" id="PTHR43771:SF1">
    <property type="entry name" value="PHOSPHOMANNOMUTASE"/>
    <property type="match status" value="1"/>
</dbReference>
<dbReference type="FunCoup" id="K0ILX0">
    <property type="interactions" value="160"/>
</dbReference>
<evidence type="ECO:0000256" key="4">
    <source>
        <dbReference type="ARBA" id="ARBA00022723"/>
    </source>
</evidence>
<dbReference type="InterPro" id="IPR005845">
    <property type="entry name" value="A-D-PHexomutase_a/b/a-II"/>
</dbReference>
<evidence type="ECO:0000256" key="1">
    <source>
        <dbReference type="ARBA" id="ARBA00001946"/>
    </source>
</evidence>
<evidence type="ECO:0000259" key="9">
    <source>
        <dbReference type="Pfam" id="PF02878"/>
    </source>
</evidence>